<proteinExistence type="inferred from homology"/>
<evidence type="ECO:0000313" key="11">
    <source>
        <dbReference type="Proteomes" id="UP001233535"/>
    </source>
</evidence>
<organism evidence="10 11">
    <name type="scientific">Lysobacter arvi</name>
    <dbReference type="NCBI Taxonomy" id="3038776"/>
    <lineage>
        <taxon>Bacteria</taxon>
        <taxon>Pseudomonadati</taxon>
        <taxon>Pseudomonadota</taxon>
        <taxon>Gammaproteobacteria</taxon>
        <taxon>Lysobacterales</taxon>
        <taxon>Lysobacteraceae</taxon>
        <taxon>Lysobacter</taxon>
    </lineage>
</organism>
<feature type="domain" description="L,D-TPase catalytic" evidence="9">
    <location>
        <begin position="56"/>
        <end position="165"/>
    </location>
</feature>
<evidence type="ECO:0000256" key="5">
    <source>
        <dbReference type="ARBA" id="ARBA00022984"/>
    </source>
</evidence>
<dbReference type="Gene3D" id="2.40.440.10">
    <property type="entry name" value="L,D-transpeptidase catalytic domain-like"/>
    <property type="match status" value="1"/>
</dbReference>
<dbReference type="InterPro" id="IPR050979">
    <property type="entry name" value="LD-transpeptidase"/>
</dbReference>
<feature type="chain" id="PRO_5046235186" evidence="8">
    <location>
        <begin position="21"/>
        <end position="346"/>
    </location>
</feature>
<feature type="active site" description="Nucleophile" evidence="7">
    <location>
        <position position="141"/>
    </location>
</feature>
<dbReference type="CDD" id="cd16913">
    <property type="entry name" value="YkuD_like"/>
    <property type="match status" value="1"/>
</dbReference>
<evidence type="ECO:0000256" key="6">
    <source>
        <dbReference type="ARBA" id="ARBA00023316"/>
    </source>
</evidence>
<evidence type="ECO:0000256" key="7">
    <source>
        <dbReference type="PROSITE-ProRule" id="PRU01373"/>
    </source>
</evidence>
<evidence type="ECO:0000256" key="3">
    <source>
        <dbReference type="ARBA" id="ARBA00022679"/>
    </source>
</evidence>
<evidence type="ECO:0000256" key="1">
    <source>
        <dbReference type="ARBA" id="ARBA00004752"/>
    </source>
</evidence>
<keyword evidence="8" id="KW-0732">Signal</keyword>
<evidence type="ECO:0000256" key="2">
    <source>
        <dbReference type="ARBA" id="ARBA00005992"/>
    </source>
</evidence>
<name>A0ABU1CE82_9GAMM</name>
<accession>A0ABU1CE82</accession>
<dbReference type="Pfam" id="PF03734">
    <property type="entry name" value="YkuD"/>
    <property type="match status" value="1"/>
</dbReference>
<dbReference type="EMBL" id="JARUHG010000001">
    <property type="protein sequence ID" value="MDR0182709.1"/>
    <property type="molecule type" value="Genomic_DNA"/>
</dbReference>
<keyword evidence="5 7" id="KW-0573">Peptidoglycan synthesis</keyword>
<sequence length="346" mass="36770">MSRLLMLAMSLSLLCSNAVAAVPVWGARQSSPADTPPSQLKAGEWIWGGDNRAGPLAVVVSLTEQRAVVYRNGLPIGVTTVSTGRKGYETPTGVFTILQKDEDHRSSKYNAAPMPFMQRLTWDGVALHAGGLPGYPESHGCVHLPSEFARLLFDASNMGMVVVVSQEGRSPQEITHPGALIPIDPNTGAEAAIPPLEAGQKYRWRPELSTEGPVSILLSAADGQIIVFRNGIEIGRSRVLIRNPDQPLGTHAYIVKDGFIDGDNPLLPGTRMPNWSTIGIPGSGPDAGRLLGPETIDRVVIPHDFVAAVLPLLTPGVVMLVTDAGVRPDTTGDAPVQVLDSDPPQT</sequence>
<comment type="caution">
    <text evidence="10">The sequence shown here is derived from an EMBL/GenBank/DDBJ whole genome shotgun (WGS) entry which is preliminary data.</text>
</comment>
<dbReference type="InterPro" id="IPR038063">
    <property type="entry name" value="Transpep_catalytic_dom"/>
</dbReference>
<evidence type="ECO:0000256" key="8">
    <source>
        <dbReference type="SAM" id="SignalP"/>
    </source>
</evidence>
<keyword evidence="4 7" id="KW-0133">Cell shape</keyword>
<dbReference type="NCBIfam" id="NF004785">
    <property type="entry name" value="PRK06132.1-2"/>
    <property type="match status" value="1"/>
</dbReference>
<dbReference type="InterPro" id="IPR016915">
    <property type="entry name" value="UCP029342"/>
</dbReference>
<evidence type="ECO:0000259" key="9">
    <source>
        <dbReference type="PROSITE" id="PS52029"/>
    </source>
</evidence>
<dbReference type="PANTHER" id="PTHR30582">
    <property type="entry name" value="L,D-TRANSPEPTIDASE"/>
    <property type="match status" value="1"/>
</dbReference>
<evidence type="ECO:0000313" key="10">
    <source>
        <dbReference type="EMBL" id="MDR0182709.1"/>
    </source>
</evidence>
<keyword evidence="6 7" id="KW-0961">Cell wall biogenesis/degradation</keyword>
<gene>
    <name evidence="10" type="ORF">P8609_06955</name>
</gene>
<keyword evidence="3" id="KW-0808">Transferase</keyword>
<dbReference type="InterPro" id="IPR005490">
    <property type="entry name" value="LD_TPept_cat_dom"/>
</dbReference>
<feature type="active site" description="Proton donor/acceptor" evidence="7">
    <location>
        <position position="128"/>
    </location>
</feature>
<keyword evidence="11" id="KW-1185">Reference proteome</keyword>
<dbReference type="PROSITE" id="PS52029">
    <property type="entry name" value="LD_TPASE"/>
    <property type="match status" value="1"/>
</dbReference>
<feature type="signal peptide" evidence="8">
    <location>
        <begin position="1"/>
        <end position="20"/>
    </location>
</feature>
<comment type="similarity">
    <text evidence="2">Belongs to the YkuD family.</text>
</comment>
<evidence type="ECO:0000256" key="4">
    <source>
        <dbReference type="ARBA" id="ARBA00022960"/>
    </source>
</evidence>
<comment type="pathway">
    <text evidence="1 7">Cell wall biogenesis; peptidoglycan biosynthesis.</text>
</comment>
<reference evidence="10 11" key="1">
    <citation type="submission" date="2023-04" db="EMBL/GenBank/DDBJ databases">
        <title>Lysobacter sp. strain UC isolated from soil sample.</title>
        <authorList>
            <person name="Choksket S."/>
            <person name="Harshvardhan F."/>
            <person name="Rana R."/>
            <person name="Patil P.B."/>
            <person name="Korpole S."/>
        </authorList>
    </citation>
    <scope>NUCLEOTIDE SEQUENCE [LARGE SCALE GENOMIC DNA]</scope>
    <source>
        <strain evidence="10 11">UC</strain>
    </source>
</reference>
<dbReference type="SUPFAM" id="SSF141523">
    <property type="entry name" value="L,D-transpeptidase catalytic domain-like"/>
    <property type="match status" value="1"/>
</dbReference>
<protein>
    <submittedName>
        <fullName evidence="10">L,D-transpeptidase</fullName>
    </submittedName>
</protein>
<dbReference type="RefSeq" id="WP_309261824.1">
    <property type="nucleotide sequence ID" value="NZ_JARUHG010000001.1"/>
</dbReference>
<dbReference type="PIRSF" id="PIRSF029342">
    <property type="entry name" value="UCP029342_ErfK/YbiS/YcfS/YnhG"/>
    <property type="match status" value="1"/>
</dbReference>
<dbReference type="Proteomes" id="UP001233535">
    <property type="component" value="Unassembled WGS sequence"/>
</dbReference>
<dbReference type="PANTHER" id="PTHR30582:SF2">
    <property type="entry name" value="L,D-TRANSPEPTIDASE YCIB-RELATED"/>
    <property type="match status" value="1"/>
</dbReference>